<proteinExistence type="predicted"/>
<dbReference type="Proteomes" id="UP001558652">
    <property type="component" value="Unassembled WGS sequence"/>
</dbReference>
<evidence type="ECO:0000256" key="2">
    <source>
        <dbReference type="PIRSR" id="PIRSR000097-3"/>
    </source>
</evidence>
<name>A0ABD0YVL9_9HEMI</name>
<dbReference type="InterPro" id="IPR020471">
    <property type="entry name" value="AKR"/>
</dbReference>
<dbReference type="InterPro" id="IPR018170">
    <property type="entry name" value="Aldo/ket_reductase_CS"/>
</dbReference>
<dbReference type="InterPro" id="IPR023210">
    <property type="entry name" value="NADP_OxRdtase_dom"/>
</dbReference>
<reference evidence="4 5" key="1">
    <citation type="submission" date="2024-07" db="EMBL/GenBank/DDBJ databases">
        <title>Chromosome-level genome assembly of the water stick insect Ranatra chinensis (Heteroptera: Nepidae).</title>
        <authorList>
            <person name="Liu X."/>
        </authorList>
    </citation>
    <scope>NUCLEOTIDE SEQUENCE [LARGE SCALE GENOMIC DNA]</scope>
    <source>
        <strain evidence="4">Cailab_2021Rc</strain>
        <tissue evidence="4">Muscle</tissue>
    </source>
</reference>
<dbReference type="PRINTS" id="PR00069">
    <property type="entry name" value="ALDKETRDTASE"/>
</dbReference>
<sequence>MNEGAIGNVLEKWLSSGKLKREELFIVTKLPGTGNRPEEVEKCIKQSLEALKLDYVDLYLIHLPVGLIAKEESGQFDLDMTTDHIALWKAMESQVEAGRAKSIGLSNFNIKQIDRILKNSKIPPANIQVEMHVYFQQKELMEFCSKNGITVCAYGPLGSSGLIDFTKSMGCSTEGIYAPLSDPEVKAISEVHKKTPAQILLRFLIQLGSAVIPKSSNPERIKQNIDIFDFELSSEEMEKLKKLDKGKEGRMFQKGFFKNLEGHPEYPF</sequence>
<dbReference type="PROSITE" id="PS00063">
    <property type="entry name" value="ALDOKETO_REDUCTASE_3"/>
    <property type="match status" value="1"/>
</dbReference>
<dbReference type="PIRSF" id="PIRSF000097">
    <property type="entry name" value="AKR"/>
    <property type="match status" value="1"/>
</dbReference>
<feature type="site" description="Lowers pKa of active site Tyr" evidence="2">
    <location>
        <position position="29"/>
    </location>
</feature>
<accession>A0ABD0YVL9</accession>
<dbReference type="Pfam" id="PF00248">
    <property type="entry name" value="Aldo_ket_red"/>
    <property type="match status" value="1"/>
</dbReference>
<dbReference type="Gene3D" id="3.20.20.100">
    <property type="entry name" value="NADP-dependent oxidoreductase domain"/>
    <property type="match status" value="1"/>
</dbReference>
<dbReference type="EMBL" id="JBFDAA010000006">
    <property type="protein sequence ID" value="KAL1131397.1"/>
    <property type="molecule type" value="Genomic_DNA"/>
</dbReference>
<dbReference type="SUPFAM" id="SSF51430">
    <property type="entry name" value="NAD(P)-linked oxidoreductase"/>
    <property type="match status" value="1"/>
</dbReference>
<keyword evidence="5" id="KW-1185">Reference proteome</keyword>
<organism evidence="4 5">
    <name type="scientific">Ranatra chinensis</name>
    <dbReference type="NCBI Taxonomy" id="642074"/>
    <lineage>
        <taxon>Eukaryota</taxon>
        <taxon>Metazoa</taxon>
        <taxon>Ecdysozoa</taxon>
        <taxon>Arthropoda</taxon>
        <taxon>Hexapoda</taxon>
        <taxon>Insecta</taxon>
        <taxon>Pterygota</taxon>
        <taxon>Neoptera</taxon>
        <taxon>Paraneoptera</taxon>
        <taxon>Hemiptera</taxon>
        <taxon>Heteroptera</taxon>
        <taxon>Panheteroptera</taxon>
        <taxon>Nepomorpha</taxon>
        <taxon>Nepidae</taxon>
        <taxon>Ranatrinae</taxon>
        <taxon>Ranatra</taxon>
    </lineage>
</organism>
<evidence type="ECO:0000256" key="1">
    <source>
        <dbReference type="PIRSR" id="PIRSR000097-2"/>
    </source>
</evidence>
<feature type="domain" description="NADP-dependent oxidoreductase" evidence="3">
    <location>
        <begin position="3"/>
        <end position="244"/>
    </location>
</feature>
<gene>
    <name evidence="4" type="ORF">AAG570_011014</name>
</gene>
<evidence type="ECO:0000313" key="5">
    <source>
        <dbReference type="Proteomes" id="UP001558652"/>
    </source>
</evidence>
<dbReference type="PROSITE" id="PS00062">
    <property type="entry name" value="ALDOKETO_REDUCTASE_2"/>
    <property type="match status" value="1"/>
</dbReference>
<feature type="binding site" evidence="1">
    <location>
        <position position="62"/>
    </location>
    <ligand>
        <name>substrate</name>
    </ligand>
</feature>
<dbReference type="PANTHER" id="PTHR11732">
    <property type="entry name" value="ALDO/KETO REDUCTASE"/>
    <property type="match status" value="1"/>
</dbReference>
<dbReference type="AlphaFoldDB" id="A0ABD0YVL9"/>
<evidence type="ECO:0000259" key="3">
    <source>
        <dbReference type="Pfam" id="PF00248"/>
    </source>
</evidence>
<comment type="caution">
    <text evidence="4">The sequence shown here is derived from an EMBL/GenBank/DDBJ whole genome shotgun (WGS) entry which is preliminary data.</text>
</comment>
<protein>
    <recommendedName>
        <fullName evidence="3">NADP-dependent oxidoreductase domain-containing protein</fullName>
    </recommendedName>
</protein>
<evidence type="ECO:0000313" key="4">
    <source>
        <dbReference type="EMBL" id="KAL1131397.1"/>
    </source>
</evidence>
<dbReference type="InterPro" id="IPR036812">
    <property type="entry name" value="NAD(P)_OxRdtase_dom_sf"/>
</dbReference>